<dbReference type="EMBL" id="JALJOU010000001">
    <property type="protein sequence ID" value="KAK9846362.1"/>
    <property type="molecule type" value="Genomic_DNA"/>
</dbReference>
<comment type="similarity">
    <text evidence="2">Belongs to the peptidase S54 family.</text>
</comment>
<reference evidence="9 10" key="1">
    <citation type="journal article" date="2024" name="Nat. Commun.">
        <title>Phylogenomics reveals the evolutionary origins of lichenization in chlorophyte algae.</title>
        <authorList>
            <person name="Puginier C."/>
            <person name="Libourel C."/>
            <person name="Otte J."/>
            <person name="Skaloud P."/>
            <person name="Haon M."/>
            <person name="Grisel S."/>
            <person name="Petersen M."/>
            <person name="Berrin J.G."/>
            <person name="Delaux P.M."/>
            <person name="Dal Grande F."/>
            <person name="Keller J."/>
        </authorList>
    </citation>
    <scope>NUCLEOTIDE SEQUENCE [LARGE SCALE GENOMIC DNA]</scope>
    <source>
        <strain evidence="9 10">SAG 245.80</strain>
    </source>
</reference>
<dbReference type="GO" id="GO:0016020">
    <property type="term" value="C:membrane"/>
    <property type="evidence" value="ECO:0007669"/>
    <property type="project" value="UniProtKB-SubCell"/>
</dbReference>
<dbReference type="Proteomes" id="UP001445335">
    <property type="component" value="Unassembled WGS sequence"/>
</dbReference>
<dbReference type="AlphaFoldDB" id="A0AAW1SJ75"/>
<keyword evidence="4 7" id="KW-1133">Transmembrane helix</keyword>
<dbReference type="PANTHER" id="PTHR43731">
    <property type="entry name" value="RHOMBOID PROTEASE"/>
    <property type="match status" value="1"/>
</dbReference>
<evidence type="ECO:0000313" key="10">
    <source>
        <dbReference type="Proteomes" id="UP001445335"/>
    </source>
</evidence>
<evidence type="ECO:0000256" key="2">
    <source>
        <dbReference type="ARBA" id="ARBA00009045"/>
    </source>
</evidence>
<feature type="transmembrane region" description="Helical" evidence="7">
    <location>
        <begin position="93"/>
        <end position="114"/>
    </location>
</feature>
<comment type="caution">
    <text evidence="9">The sequence shown here is derived from an EMBL/GenBank/DDBJ whole genome shotgun (WGS) entry which is preliminary data.</text>
</comment>
<feature type="domain" description="Peptidase S54 rhomboid" evidence="8">
    <location>
        <begin position="137"/>
        <end position="273"/>
    </location>
</feature>
<evidence type="ECO:0000256" key="6">
    <source>
        <dbReference type="SAM" id="MobiDB-lite"/>
    </source>
</evidence>
<evidence type="ECO:0000259" key="8">
    <source>
        <dbReference type="Pfam" id="PF01694"/>
    </source>
</evidence>
<feature type="region of interest" description="Disordered" evidence="6">
    <location>
        <begin position="1"/>
        <end position="58"/>
    </location>
</feature>
<dbReference type="SUPFAM" id="SSF144091">
    <property type="entry name" value="Rhomboid-like"/>
    <property type="match status" value="1"/>
</dbReference>
<feature type="compositionally biased region" description="Low complexity" evidence="6">
    <location>
        <begin position="38"/>
        <end position="48"/>
    </location>
</feature>
<evidence type="ECO:0000256" key="4">
    <source>
        <dbReference type="ARBA" id="ARBA00022989"/>
    </source>
</evidence>
<evidence type="ECO:0000256" key="5">
    <source>
        <dbReference type="ARBA" id="ARBA00023136"/>
    </source>
</evidence>
<keyword evidence="5 7" id="KW-0472">Membrane</keyword>
<dbReference type="InterPro" id="IPR035952">
    <property type="entry name" value="Rhomboid-like_sf"/>
</dbReference>
<feature type="transmembrane region" description="Helical" evidence="7">
    <location>
        <begin position="232"/>
        <end position="253"/>
    </location>
</feature>
<dbReference type="GO" id="GO:0004252">
    <property type="term" value="F:serine-type endopeptidase activity"/>
    <property type="evidence" value="ECO:0007669"/>
    <property type="project" value="InterPro"/>
</dbReference>
<accession>A0AAW1SJ75</accession>
<name>A0AAW1SJ75_9CHLO</name>
<keyword evidence="10" id="KW-1185">Reference proteome</keyword>
<feature type="transmembrane region" description="Helical" evidence="7">
    <location>
        <begin position="202"/>
        <end position="220"/>
    </location>
</feature>
<gene>
    <name evidence="9" type="ORF">WJX81_002390</name>
</gene>
<feature type="transmembrane region" description="Helical" evidence="7">
    <location>
        <begin position="311"/>
        <end position="331"/>
    </location>
</feature>
<evidence type="ECO:0000256" key="3">
    <source>
        <dbReference type="ARBA" id="ARBA00022692"/>
    </source>
</evidence>
<sequence length="348" mass="34920">MDTLSRLLGGLEGSESELEGAAGPTGEPVGDVRAQWEAAQAQGAPPRRQGTEAGNAGRFLDVDEVQAGGGDPRTGRQTALDEALDIPTVQPRLCYVVLAMNLAVYAAGIGIAVAQGNDASNDFFLALAKVNDSVVAGEYYRLLTATALHAGLLHLGLNCAALASVGPQAEAVLGYAGFATVYLLAGLAGSGASLLASDAVTVGASGAIFGLLGALGGYFLRNPKLQGSGRQALYIAGVAALNIALGATQGSLIDNSGHLGGLAVGVALGLTIGPRWVVRRELDIPPGALAVPDDAREVAVVVDATPAWQRAAAAIVAGALVLGVIMAGVLLRSQVEKGRTGSGACEKP</sequence>
<feature type="transmembrane region" description="Helical" evidence="7">
    <location>
        <begin position="139"/>
        <end position="165"/>
    </location>
</feature>
<comment type="subcellular location">
    <subcellularLocation>
        <location evidence="1">Membrane</location>
        <topology evidence="1">Multi-pass membrane protein</topology>
    </subcellularLocation>
</comment>
<proteinExistence type="inferred from homology"/>
<evidence type="ECO:0000313" key="9">
    <source>
        <dbReference type="EMBL" id="KAK9846362.1"/>
    </source>
</evidence>
<dbReference type="InterPro" id="IPR050925">
    <property type="entry name" value="Rhomboid_protease_S54"/>
</dbReference>
<dbReference type="InterPro" id="IPR022764">
    <property type="entry name" value="Peptidase_S54_rhomboid_dom"/>
</dbReference>
<evidence type="ECO:0000256" key="7">
    <source>
        <dbReference type="SAM" id="Phobius"/>
    </source>
</evidence>
<dbReference type="Pfam" id="PF01694">
    <property type="entry name" value="Rhomboid"/>
    <property type="match status" value="1"/>
</dbReference>
<evidence type="ECO:0000256" key="1">
    <source>
        <dbReference type="ARBA" id="ARBA00004141"/>
    </source>
</evidence>
<organism evidence="9 10">
    <name type="scientific">Elliptochloris bilobata</name>
    <dbReference type="NCBI Taxonomy" id="381761"/>
    <lineage>
        <taxon>Eukaryota</taxon>
        <taxon>Viridiplantae</taxon>
        <taxon>Chlorophyta</taxon>
        <taxon>core chlorophytes</taxon>
        <taxon>Trebouxiophyceae</taxon>
        <taxon>Trebouxiophyceae incertae sedis</taxon>
        <taxon>Elliptochloris clade</taxon>
        <taxon>Elliptochloris</taxon>
    </lineage>
</organism>
<feature type="transmembrane region" description="Helical" evidence="7">
    <location>
        <begin position="172"/>
        <end position="196"/>
    </location>
</feature>
<dbReference type="Gene3D" id="1.20.1540.10">
    <property type="entry name" value="Rhomboid-like"/>
    <property type="match status" value="1"/>
</dbReference>
<keyword evidence="3 7" id="KW-0812">Transmembrane</keyword>
<protein>
    <recommendedName>
        <fullName evidence="8">Peptidase S54 rhomboid domain-containing protein</fullName>
    </recommendedName>
</protein>
<dbReference type="PANTHER" id="PTHR43731:SF26">
    <property type="entry name" value="RHOMBOID-LIKE PROTEIN 10, CHLOROPLASTIC"/>
    <property type="match status" value="1"/>
</dbReference>